<dbReference type="GO" id="GO:0005524">
    <property type="term" value="F:ATP binding"/>
    <property type="evidence" value="ECO:0007669"/>
    <property type="project" value="UniProtKB-UniRule"/>
</dbReference>
<dbReference type="GO" id="GO:0005737">
    <property type="term" value="C:cytoplasm"/>
    <property type="evidence" value="ECO:0007669"/>
    <property type="project" value="UniProtKB-SubCell"/>
</dbReference>
<dbReference type="SUPFAM" id="SSF52402">
    <property type="entry name" value="Adenine nucleotide alpha hydrolases-like"/>
    <property type="match status" value="1"/>
</dbReference>
<dbReference type="NCBIfam" id="TIGR02432">
    <property type="entry name" value="lysidine_TilS_N"/>
    <property type="match status" value="1"/>
</dbReference>
<dbReference type="RefSeq" id="WP_179904736.1">
    <property type="nucleotide sequence ID" value="NZ_JACBXS010000005.1"/>
</dbReference>
<evidence type="ECO:0000259" key="7">
    <source>
        <dbReference type="Pfam" id="PF01171"/>
    </source>
</evidence>
<organism evidence="8 9">
    <name type="scientific">Rhabdonatronobacter sediminivivens</name>
    <dbReference type="NCBI Taxonomy" id="2743469"/>
    <lineage>
        <taxon>Bacteria</taxon>
        <taxon>Pseudomonadati</taxon>
        <taxon>Pseudomonadota</taxon>
        <taxon>Alphaproteobacteria</taxon>
        <taxon>Rhodobacterales</taxon>
        <taxon>Paracoccaceae</taxon>
        <taxon>Rhabdonatronobacter</taxon>
    </lineage>
</organism>
<dbReference type="CDD" id="cd01992">
    <property type="entry name" value="TilS_N"/>
    <property type="match status" value="1"/>
</dbReference>
<dbReference type="InterPro" id="IPR012795">
    <property type="entry name" value="tRNA_Ile_lys_synt_N"/>
</dbReference>
<dbReference type="InterPro" id="IPR011063">
    <property type="entry name" value="TilS/TtcA_N"/>
</dbReference>
<dbReference type="GO" id="GO:0032267">
    <property type="term" value="F:tRNA(Ile)-lysidine synthase activity"/>
    <property type="evidence" value="ECO:0007669"/>
    <property type="project" value="UniProtKB-EC"/>
</dbReference>
<keyword evidence="3 6" id="KW-0547">Nucleotide-binding</keyword>
<sequence length="418" mass="44272">MTPADPSPPQAALETALRAALGPQPGGPVGIAVSGGGDSMALMVLMAEWAARHGIALAAVSVNHGLRPESRAEIAAAAALAARLGLAHDTLHWQGARARGNLMDAARQARRSLIAAWAQERGVQAVALGHTLEDQAETLLMRIARGSGVDGLAGMAPARRWGGITWLRPLLTTRREALREVLRGCGADWAEDPTNADPRFARARTRRAMAQLGLDPARLARSAGQMAQARDALSQAALDAGGGILRMQAGDALLDRAGLEALPQELRERLVAQLLCALSGQPYRPRLQALRRALAAPTRATLHGCLLTWQPRTLRIAREWKAVAGLCTPVDALWDGRWRLHPPPGTPATGHSIRALGRAIDRLPVAAAPTLPQSSLMASPAVWRGTELVAAPLADPGSRWRASCRQGPLDLLRGALSH</sequence>
<evidence type="ECO:0000256" key="1">
    <source>
        <dbReference type="ARBA" id="ARBA00022598"/>
    </source>
</evidence>
<dbReference type="InterPro" id="IPR012094">
    <property type="entry name" value="tRNA_Ile_lys_synt"/>
</dbReference>
<dbReference type="AlphaFoldDB" id="A0A7Z0HXT1"/>
<dbReference type="Proteomes" id="UP000529417">
    <property type="component" value="Unassembled WGS sequence"/>
</dbReference>
<keyword evidence="1 6" id="KW-0436">Ligase</keyword>
<dbReference type="InterPro" id="IPR014729">
    <property type="entry name" value="Rossmann-like_a/b/a_fold"/>
</dbReference>
<evidence type="ECO:0000256" key="5">
    <source>
        <dbReference type="ARBA" id="ARBA00048539"/>
    </source>
</evidence>
<comment type="catalytic activity">
    <reaction evidence="5 6">
        <text>cytidine(34) in tRNA(Ile2) + L-lysine + ATP = lysidine(34) in tRNA(Ile2) + AMP + diphosphate + H(+)</text>
        <dbReference type="Rhea" id="RHEA:43744"/>
        <dbReference type="Rhea" id="RHEA-COMP:10625"/>
        <dbReference type="Rhea" id="RHEA-COMP:10670"/>
        <dbReference type="ChEBI" id="CHEBI:15378"/>
        <dbReference type="ChEBI" id="CHEBI:30616"/>
        <dbReference type="ChEBI" id="CHEBI:32551"/>
        <dbReference type="ChEBI" id="CHEBI:33019"/>
        <dbReference type="ChEBI" id="CHEBI:82748"/>
        <dbReference type="ChEBI" id="CHEBI:83665"/>
        <dbReference type="ChEBI" id="CHEBI:456215"/>
        <dbReference type="EC" id="6.3.4.19"/>
    </reaction>
</comment>
<comment type="domain">
    <text evidence="6">The N-terminal region contains the highly conserved SGGXDS motif, predicted to be a P-loop motif involved in ATP binding.</text>
</comment>
<keyword evidence="4 6" id="KW-0067">ATP-binding</keyword>
<protein>
    <recommendedName>
        <fullName evidence="6">tRNA(Ile)-lysidine synthase</fullName>
        <ecNumber evidence="6">6.3.4.19</ecNumber>
    </recommendedName>
    <alternativeName>
        <fullName evidence="6">tRNA(Ile)-2-lysyl-cytidine synthase</fullName>
    </alternativeName>
    <alternativeName>
        <fullName evidence="6">tRNA(Ile)-lysidine synthetase</fullName>
    </alternativeName>
</protein>
<evidence type="ECO:0000313" key="9">
    <source>
        <dbReference type="Proteomes" id="UP000529417"/>
    </source>
</evidence>
<dbReference type="GO" id="GO:0006400">
    <property type="term" value="P:tRNA modification"/>
    <property type="evidence" value="ECO:0007669"/>
    <property type="project" value="UniProtKB-UniRule"/>
</dbReference>
<evidence type="ECO:0000256" key="6">
    <source>
        <dbReference type="HAMAP-Rule" id="MF_01161"/>
    </source>
</evidence>
<dbReference type="Gene3D" id="3.40.50.620">
    <property type="entry name" value="HUPs"/>
    <property type="match status" value="1"/>
</dbReference>
<dbReference type="PANTHER" id="PTHR43033">
    <property type="entry name" value="TRNA(ILE)-LYSIDINE SYNTHASE-RELATED"/>
    <property type="match status" value="1"/>
</dbReference>
<name>A0A7Z0HXT1_9RHOB</name>
<gene>
    <name evidence="6 8" type="primary">tilS</name>
    <name evidence="8" type="ORF">HUK65_03435</name>
</gene>
<dbReference type="EMBL" id="JACBXS010000005">
    <property type="protein sequence ID" value="NYS24032.1"/>
    <property type="molecule type" value="Genomic_DNA"/>
</dbReference>
<proteinExistence type="inferred from homology"/>
<comment type="similarity">
    <text evidence="6">Belongs to the tRNA(Ile)-lysidine synthase family.</text>
</comment>
<keyword evidence="6" id="KW-0963">Cytoplasm</keyword>
<dbReference type="Pfam" id="PF01171">
    <property type="entry name" value="ATP_bind_3"/>
    <property type="match status" value="1"/>
</dbReference>
<reference evidence="8 9" key="1">
    <citation type="journal article" date="2000" name="Arch. Microbiol.">
        <title>Rhodobaca bogoriensis gen. nov. and sp. nov., an alkaliphilic purple nonsulfur bacterium from African Rift Valley soda lakes.</title>
        <authorList>
            <person name="Milford A.D."/>
            <person name="Achenbach L.A."/>
            <person name="Jung D.O."/>
            <person name="Madigan M.T."/>
        </authorList>
    </citation>
    <scope>NUCLEOTIDE SEQUENCE [LARGE SCALE GENOMIC DNA]</scope>
    <source>
        <strain evidence="8 9">2376</strain>
    </source>
</reference>
<comment type="function">
    <text evidence="6">Ligates lysine onto the cytidine present at position 34 of the AUA codon-specific tRNA(Ile) that contains the anticodon CAU, in an ATP-dependent manner. Cytidine is converted to lysidine, thus changing the amino acid specificity of the tRNA from methionine to isoleucine.</text>
</comment>
<feature type="binding site" evidence="6">
    <location>
        <begin position="34"/>
        <end position="39"/>
    </location>
    <ligand>
        <name>ATP</name>
        <dbReference type="ChEBI" id="CHEBI:30616"/>
    </ligand>
</feature>
<comment type="subcellular location">
    <subcellularLocation>
        <location evidence="6">Cytoplasm</location>
    </subcellularLocation>
</comment>
<dbReference type="PANTHER" id="PTHR43033:SF1">
    <property type="entry name" value="TRNA(ILE)-LYSIDINE SYNTHASE-RELATED"/>
    <property type="match status" value="1"/>
</dbReference>
<comment type="caution">
    <text evidence="8">The sequence shown here is derived from an EMBL/GenBank/DDBJ whole genome shotgun (WGS) entry which is preliminary data.</text>
</comment>
<evidence type="ECO:0000313" key="8">
    <source>
        <dbReference type="EMBL" id="NYS24032.1"/>
    </source>
</evidence>
<keyword evidence="2 6" id="KW-0819">tRNA processing</keyword>
<feature type="domain" description="tRNA(Ile)-lysidine/2-thiocytidine synthase N-terminal" evidence="7">
    <location>
        <begin position="30"/>
        <end position="207"/>
    </location>
</feature>
<dbReference type="HAMAP" id="MF_01161">
    <property type="entry name" value="tRNA_Ile_lys_synt"/>
    <property type="match status" value="1"/>
</dbReference>
<keyword evidence="9" id="KW-1185">Reference proteome</keyword>
<accession>A0A7Z0HXT1</accession>
<evidence type="ECO:0000256" key="4">
    <source>
        <dbReference type="ARBA" id="ARBA00022840"/>
    </source>
</evidence>
<evidence type="ECO:0000256" key="2">
    <source>
        <dbReference type="ARBA" id="ARBA00022694"/>
    </source>
</evidence>
<evidence type="ECO:0000256" key="3">
    <source>
        <dbReference type="ARBA" id="ARBA00022741"/>
    </source>
</evidence>
<dbReference type="EC" id="6.3.4.19" evidence="6"/>